<evidence type="ECO:0000313" key="2">
    <source>
        <dbReference type="Proteomes" id="UP000294656"/>
    </source>
</evidence>
<dbReference type="OrthoDB" id="5296227at2"/>
<comment type="caution">
    <text evidence="1">The sequence shown here is derived from an EMBL/GenBank/DDBJ whole genome shotgun (WGS) entry which is preliminary data.</text>
</comment>
<gene>
    <name evidence="1" type="ORF">DFP79_0608</name>
</gene>
<dbReference type="Proteomes" id="UP000294656">
    <property type="component" value="Unassembled WGS sequence"/>
</dbReference>
<dbReference type="Pfam" id="PF04400">
    <property type="entry name" value="NqrM"/>
    <property type="match status" value="1"/>
</dbReference>
<protein>
    <recommendedName>
        <fullName evidence="3">ApbE family protein</fullName>
    </recommendedName>
</protein>
<dbReference type="AlphaFoldDB" id="A0A4R6MDI0"/>
<proteinExistence type="predicted"/>
<keyword evidence="2" id="KW-1185">Reference proteome</keyword>
<accession>A0A4R6MDI0</accession>
<organism evidence="1 2">
    <name type="scientific">Marinomonas balearica</name>
    <dbReference type="NCBI Taxonomy" id="491947"/>
    <lineage>
        <taxon>Bacteria</taxon>
        <taxon>Pseudomonadati</taxon>
        <taxon>Pseudomonadota</taxon>
        <taxon>Gammaproteobacteria</taxon>
        <taxon>Oceanospirillales</taxon>
        <taxon>Oceanospirillaceae</taxon>
        <taxon>Marinomonas</taxon>
    </lineage>
</organism>
<dbReference type="RefSeq" id="WP_133502469.1">
    <property type="nucleotide sequence ID" value="NZ_SNXC01000009.1"/>
</dbReference>
<sequence>MLTIILAFVLMLLLVAAMAVGVLMGRKPISGSCGGMSALGMEVACDICGGDKGKCEKETKKARAASVDDSQFYDASK</sequence>
<name>A0A4R6MDI0_9GAMM</name>
<dbReference type="PANTHER" id="PTHR40691">
    <property type="entry name" value="(NA+)-NQR MATURATION NQRM"/>
    <property type="match status" value="1"/>
</dbReference>
<reference evidence="1 2" key="1">
    <citation type="submission" date="2019-03" db="EMBL/GenBank/DDBJ databases">
        <title>Genomic Encyclopedia of Type Strains, Phase III (KMG-III): the genomes of soil and plant-associated and newly described type strains.</title>
        <authorList>
            <person name="Whitman W."/>
        </authorList>
    </citation>
    <scope>NUCLEOTIDE SEQUENCE [LARGE SCALE GENOMIC DNA]</scope>
    <source>
        <strain evidence="1 2">CECT 7378</strain>
    </source>
</reference>
<dbReference type="EMBL" id="SNXC01000009">
    <property type="protein sequence ID" value="TDO99623.1"/>
    <property type="molecule type" value="Genomic_DNA"/>
</dbReference>
<evidence type="ECO:0000313" key="1">
    <source>
        <dbReference type="EMBL" id="TDO99623.1"/>
    </source>
</evidence>
<evidence type="ECO:0008006" key="3">
    <source>
        <dbReference type="Google" id="ProtNLM"/>
    </source>
</evidence>
<dbReference type="PANTHER" id="PTHR40691:SF3">
    <property type="entry name" value="(NA+)-NQR MATURATION NQRM"/>
    <property type="match status" value="1"/>
</dbReference>
<dbReference type="InterPro" id="IPR007495">
    <property type="entry name" value="NqrM"/>
</dbReference>